<name>A0A1H2SCW2_HALVA</name>
<dbReference type="Pfam" id="PF01599">
    <property type="entry name" value="Ribosomal_S27"/>
    <property type="match status" value="1"/>
</dbReference>
<keyword evidence="3 6" id="KW-0862">Zinc</keyword>
<sequence length="44" mass="5203">MPHNEYYNDDGELDRETCPRCGDTVLAEHEDRQHCGKCGYTEWK</sequence>
<keyword evidence="2 6" id="KW-0863">Zinc-finger</keyword>
<dbReference type="Proteomes" id="UP000182573">
    <property type="component" value="Unassembled WGS sequence"/>
</dbReference>
<dbReference type="STRING" id="28442.SAMN05443574_102282"/>
<evidence type="ECO:0000256" key="5">
    <source>
        <dbReference type="ARBA" id="ARBA00023274"/>
    </source>
</evidence>
<proteinExistence type="inferred from homology"/>
<comment type="cofactor">
    <cofactor evidence="6">
        <name>Zn(2+)</name>
        <dbReference type="ChEBI" id="CHEBI:29105"/>
    </cofactor>
    <text evidence="6">Binds 1 zinc ion per subunit.</text>
</comment>
<dbReference type="HAMAP" id="MF_00777">
    <property type="entry name" value="Ribosomal_eS31"/>
    <property type="match status" value="1"/>
</dbReference>
<accession>A0A1H2SCW2</accession>
<keyword evidence="4 6" id="KW-0689">Ribosomal protein</keyword>
<dbReference type="GO" id="GO:0003735">
    <property type="term" value="F:structural constituent of ribosome"/>
    <property type="evidence" value="ECO:0007669"/>
    <property type="project" value="InterPro"/>
</dbReference>
<protein>
    <recommendedName>
        <fullName evidence="6">Small ribosomal subunit protein eS31</fullName>
    </recommendedName>
</protein>
<dbReference type="GO" id="GO:0005840">
    <property type="term" value="C:ribosome"/>
    <property type="evidence" value="ECO:0007669"/>
    <property type="project" value="UniProtKB-KW"/>
</dbReference>
<evidence type="ECO:0000313" key="9">
    <source>
        <dbReference type="Proteomes" id="UP000182573"/>
    </source>
</evidence>
<feature type="zinc finger region" description="C4-type" evidence="6">
    <location>
        <begin position="18"/>
        <end position="38"/>
    </location>
</feature>
<gene>
    <name evidence="6" type="primary">rps27ae</name>
    <name evidence="8" type="ORF">SAMN05443574_102282</name>
</gene>
<feature type="binding site" evidence="6">
    <location>
        <position position="35"/>
    </location>
    <ligand>
        <name>Zn(2+)</name>
        <dbReference type="ChEBI" id="CHEBI:29105"/>
    </ligand>
</feature>
<dbReference type="InterPro" id="IPR022845">
    <property type="entry name" value="Ribosomal_eS31_arc"/>
</dbReference>
<dbReference type="InterPro" id="IPR002906">
    <property type="entry name" value="Ribosomal_eS31"/>
</dbReference>
<dbReference type="GO" id="GO:0008270">
    <property type="term" value="F:zinc ion binding"/>
    <property type="evidence" value="ECO:0007669"/>
    <property type="project" value="UniProtKB-UniRule"/>
</dbReference>
<dbReference type="GeneID" id="35221482"/>
<feature type="binding site" evidence="6">
    <location>
        <position position="18"/>
    </location>
    <ligand>
        <name>Zn(2+)</name>
        <dbReference type="ChEBI" id="CHEBI:29105"/>
    </ligand>
</feature>
<dbReference type="SUPFAM" id="SSF57829">
    <property type="entry name" value="Zn-binding ribosomal proteins"/>
    <property type="match status" value="1"/>
</dbReference>
<evidence type="ECO:0000256" key="6">
    <source>
        <dbReference type="HAMAP-Rule" id="MF_00777"/>
    </source>
</evidence>
<feature type="domain" description="Small ribosomal subunit protein eS31" evidence="7">
    <location>
        <begin position="3"/>
        <end position="41"/>
    </location>
</feature>
<reference evidence="8 9" key="1">
    <citation type="submission" date="2016-10" db="EMBL/GenBank/DDBJ databases">
        <authorList>
            <person name="de Groot N.N."/>
        </authorList>
    </citation>
    <scope>NUCLEOTIDE SEQUENCE [LARGE SCALE GENOMIC DNA]</scope>
    <source>
        <strain evidence="8 9">DSM 3756</strain>
    </source>
</reference>
<evidence type="ECO:0000256" key="3">
    <source>
        <dbReference type="ARBA" id="ARBA00022833"/>
    </source>
</evidence>
<dbReference type="RefSeq" id="WP_004516109.1">
    <property type="nucleotide sequence ID" value="NZ_FNOF01000002.1"/>
</dbReference>
<evidence type="ECO:0000313" key="8">
    <source>
        <dbReference type="EMBL" id="SDW28809.1"/>
    </source>
</evidence>
<feature type="binding site" evidence="6">
    <location>
        <position position="38"/>
    </location>
    <ligand>
        <name>Zn(2+)</name>
        <dbReference type="ChEBI" id="CHEBI:29105"/>
    </ligand>
</feature>
<comment type="similarity">
    <text evidence="6">Belongs to the eukaryotic ribosomal protein eS31 family.</text>
</comment>
<dbReference type="AlphaFoldDB" id="A0A1H2SCW2"/>
<keyword evidence="5 6" id="KW-0687">Ribonucleoprotein</keyword>
<dbReference type="GO" id="GO:0006412">
    <property type="term" value="P:translation"/>
    <property type="evidence" value="ECO:0007669"/>
    <property type="project" value="UniProtKB-UniRule"/>
</dbReference>
<dbReference type="SMART" id="SM01402">
    <property type="entry name" value="Ribosomal_S27"/>
    <property type="match status" value="1"/>
</dbReference>
<dbReference type="Gene3D" id="6.20.50.180">
    <property type="match status" value="1"/>
</dbReference>
<feature type="binding site" evidence="6">
    <location>
        <position position="21"/>
    </location>
    <ligand>
        <name>Zn(2+)</name>
        <dbReference type="ChEBI" id="CHEBI:29105"/>
    </ligand>
</feature>
<evidence type="ECO:0000256" key="2">
    <source>
        <dbReference type="ARBA" id="ARBA00022771"/>
    </source>
</evidence>
<evidence type="ECO:0000256" key="1">
    <source>
        <dbReference type="ARBA" id="ARBA00022723"/>
    </source>
</evidence>
<evidence type="ECO:0000256" key="4">
    <source>
        <dbReference type="ARBA" id="ARBA00022980"/>
    </source>
</evidence>
<dbReference type="NCBIfam" id="NF001669">
    <property type="entry name" value="PRK00432.1"/>
    <property type="match status" value="1"/>
</dbReference>
<organism evidence="8 9">
    <name type="scientific">Haloarcula vallismortis</name>
    <name type="common">Halobacterium vallismortis</name>
    <dbReference type="NCBI Taxonomy" id="28442"/>
    <lineage>
        <taxon>Archaea</taxon>
        <taxon>Methanobacteriati</taxon>
        <taxon>Methanobacteriota</taxon>
        <taxon>Stenosarchaea group</taxon>
        <taxon>Halobacteria</taxon>
        <taxon>Halobacteriales</taxon>
        <taxon>Haloarculaceae</taxon>
        <taxon>Haloarcula</taxon>
    </lineage>
</organism>
<dbReference type="EMBL" id="FNOF01000002">
    <property type="protein sequence ID" value="SDW28809.1"/>
    <property type="molecule type" value="Genomic_DNA"/>
</dbReference>
<dbReference type="GO" id="GO:1990904">
    <property type="term" value="C:ribonucleoprotein complex"/>
    <property type="evidence" value="ECO:0007669"/>
    <property type="project" value="UniProtKB-KW"/>
</dbReference>
<dbReference type="InterPro" id="IPR011332">
    <property type="entry name" value="Ribosomal_zn-bd"/>
</dbReference>
<keyword evidence="1 6" id="KW-0479">Metal-binding</keyword>
<comment type="subunit">
    <text evidence="6">Part of the 30S ribosomal subunit.</text>
</comment>
<evidence type="ECO:0000259" key="7">
    <source>
        <dbReference type="SMART" id="SM01402"/>
    </source>
</evidence>